<accession>A0AAF3FR49</accession>
<dbReference type="InterPro" id="IPR000609">
    <property type="entry name" value="7TM_GPCR_serpentine_rcpt_Srg"/>
</dbReference>
<evidence type="ECO:0000256" key="3">
    <source>
        <dbReference type="ARBA" id="ARBA00022692"/>
    </source>
</evidence>
<dbReference type="GO" id="GO:0016020">
    <property type="term" value="C:membrane"/>
    <property type="evidence" value="ECO:0007669"/>
    <property type="project" value="UniProtKB-SubCell"/>
</dbReference>
<keyword evidence="7" id="KW-1185">Reference proteome</keyword>
<feature type="transmembrane region" description="Helical" evidence="6">
    <location>
        <begin position="193"/>
        <end position="216"/>
    </location>
</feature>
<comment type="subcellular location">
    <subcellularLocation>
        <location evidence="1">Membrane</location>
        <topology evidence="1">Multi-pass membrane protein</topology>
    </subcellularLocation>
</comment>
<keyword evidence="4 6" id="KW-1133">Transmembrane helix</keyword>
<dbReference type="GO" id="GO:0007606">
    <property type="term" value="P:sensory perception of chemical stimulus"/>
    <property type="evidence" value="ECO:0007669"/>
    <property type="project" value="UniProtKB-UniRule"/>
</dbReference>
<dbReference type="GO" id="GO:0004888">
    <property type="term" value="F:transmembrane signaling receptor activity"/>
    <property type="evidence" value="ECO:0007669"/>
    <property type="project" value="InterPro"/>
</dbReference>
<reference evidence="8" key="1">
    <citation type="submission" date="2024-02" db="UniProtKB">
        <authorList>
            <consortium name="WormBaseParasite"/>
        </authorList>
    </citation>
    <scope>IDENTIFICATION</scope>
</reference>
<dbReference type="Proteomes" id="UP000887575">
    <property type="component" value="Unassembled WGS sequence"/>
</dbReference>
<feature type="transmembrane region" description="Helical" evidence="6">
    <location>
        <begin position="94"/>
        <end position="113"/>
    </location>
</feature>
<organism evidence="7 8">
    <name type="scientific">Mesorhabditis belari</name>
    <dbReference type="NCBI Taxonomy" id="2138241"/>
    <lineage>
        <taxon>Eukaryota</taxon>
        <taxon>Metazoa</taxon>
        <taxon>Ecdysozoa</taxon>
        <taxon>Nematoda</taxon>
        <taxon>Chromadorea</taxon>
        <taxon>Rhabditida</taxon>
        <taxon>Rhabditina</taxon>
        <taxon>Rhabditomorpha</taxon>
        <taxon>Rhabditoidea</taxon>
        <taxon>Rhabditidae</taxon>
        <taxon>Mesorhabditinae</taxon>
        <taxon>Mesorhabditis</taxon>
    </lineage>
</organism>
<dbReference type="InterPro" id="IPR051119">
    <property type="entry name" value="Nematode_SR-like"/>
</dbReference>
<dbReference type="AlphaFoldDB" id="A0AAF3FR49"/>
<dbReference type="PANTHER" id="PTHR31627:SF14">
    <property type="entry name" value="SERPENTINE RECEPTOR, CLASS T-RELATED"/>
    <property type="match status" value="1"/>
</dbReference>
<keyword evidence="5 6" id="KW-0472">Membrane</keyword>
<feature type="transmembrane region" description="Helical" evidence="6">
    <location>
        <begin position="133"/>
        <end position="166"/>
    </location>
</feature>
<dbReference type="WBParaSite" id="MBELARI_LOCUS8113">
    <property type="protein sequence ID" value="MBELARI_LOCUS8113"/>
    <property type="gene ID" value="MBELARI_LOCUS8113"/>
</dbReference>
<evidence type="ECO:0000256" key="4">
    <source>
        <dbReference type="ARBA" id="ARBA00022989"/>
    </source>
</evidence>
<comment type="similarity">
    <text evidence="2 6">Belongs to the nematode receptor-like protein srg family.</text>
</comment>
<feature type="transmembrane region" description="Helical" evidence="6">
    <location>
        <begin position="51"/>
        <end position="73"/>
    </location>
</feature>
<name>A0AAF3FR49_9BILA</name>
<evidence type="ECO:0000256" key="2">
    <source>
        <dbReference type="ARBA" id="ARBA00005692"/>
    </source>
</evidence>
<protein>
    <recommendedName>
        <fullName evidence="6">Serpentine receptor class gamma</fullName>
    </recommendedName>
</protein>
<evidence type="ECO:0000313" key="8">
    <source>
        <dbReference type="WBParaSite" id="MBELARI_LOCUS8113"/>
    </source>
</evidence>
<comment type="caution">
    <text evidence="6">Lacks conserved residue(s) required for the propagation of feature annotation.</text>
</comment>
<proteinExistence type="inferred from homology"/>
<keyword evidence="3 6" id="KW-0812">Transmembrane</keyword>
<dbReference type="Pfam" id="PF02118">
    <property type="entry name" value="Srg"/>
    <property type="match status" value="1"/>
</dbReference>
<evidence type="ECO:0000256" key="1">
    <source>
        <dbReference type="ARBA" id="ARBA00004141"/>
    </source>
</evidence>
<dbReference type="PANTHER" id="PTHR31627">
    <property type="entry name" value="SERPENTINE RECEPTOR CLASS GAMMA-RELATED"/>
    <property type="match status" value="1"/>
</dbReference>
<evidence type="ECO:0000256" key="5">
    <source>
        <dbReference type="ARBA" id="ARBA00023136"/>
    </source>
</evidence>
<evidence type="ECO:0000313" key="7">
    <source>
        <dbReference type="Proteomes" id="UP000887575"/>
    </source>
</evidence>
<sequence length="265" mass="30905">MFFSIGVADVASLFINAILRHLTVYKIGPEEARRKAMIKNSFQTWEWLYRVAYLVSALVFYVHFLGHCFLSLNRFTSVLLPGYHRKFWAHSTKWFIFAKWFAAFALISYRLTARLNFVDQNDGTYLVDGYNNAAIRVLSHLVSGTVCGVSTMISMFLSMITLAQLYCLRTKFYRVHTVNNYDKEKLAWIGKQYFWINDILVFSNLYTLIICCWPVASILQEAKWTLLVPRQKSSAMQATFGNVYSMRVQWSIYASTFEALQKFIR</sequence>
<evidence type="ECO:0000256" key="6">
    <source>
        <dbReference type="RuleBase" id="RU280813"/>
    </source>
</evidence>